<dbReference type="Proteomes" id="UP000266841">
    <property type="component" value="Unassembled WGS sequence"/>
</dbReference>
<feature type="compositionally biased region" description="Acidic residues" evidence="2">
    <location>
        <begin position="495"/>
        <end position="511"/>
    </location>
</feature>
<feature type="compositionally biased region" description="Basic and acidic residues" evidence="2">
    <location>
        <begin position="484"/>
        <end position="494"/>
    </location>
</feature>
<dbReference type="EMBL" id="AGNL01002769">
    <property type="protein sequence ID" value="EJK75708.1"/>
    <property type="molecule type" value="Genomic_DNA"/>
</dbReference>
<feature type="repeat" description="TPR" evidence="1">
    <location>
        <begin position="276"/>
        <end position="309"/>
    </location>
</feature>
<keyword evidence="4" id="KW-1185">Reference proteome</keyword>
<dbReference type="Gene3D" id="1.25.40.10">
    <property type="entry name" value="Tetratricopeptide repeat domain"/>
    <property type="match status" value="1"/>
</dbReference>
<feature type="compositionally biased region" description="Basic residues" evidence="2">
    <location>
        <begin position="1"/>
        <end position="10"/>
    </location>
</feature>
<evidence type="ECO:0000313" key="4">
    <source>
        <dbReference type="Proteomes" id="UP000266841"/>
    </source>
</evidence>
<keyword evidence="1" id="KW-0802">TPR repeat</keyword>
<accession>K0TAI9</accession>
<feature type="compositionally biased region" description="Basic residues" evidence="2">
    <location>
        <begin position="185"/>
        <end position="196"/>
    </location>
</feature>
<dbReference type="AlphaFoldDB" id="K0TAI9"/>
<gene>
    <name evidence="3" type="ORF">THAOC_02562</name>
</gene>
<name>K0TAI9_THAOC</name>
<feature type="compositionally biased region" description="Basic and acidic residues" evidence="2">
    <location>
        <begin position="18"/>
        <end position="32"/>
    </location>
</feature>
<comment type="caution">
    <text evidence="3">The sequence shown here is derived from an EMBL/GenBank/DDBJ whole genome shotgun (WGS) entry which is preliminary data.</text>
</comment>
<evidence type="ECO:0000313" key="3">
    <source>
        <dbReference type="EMBL" id="EJK75708.1"/>
    </source>
</evidence>
<dbReference type="PROSITE" id="PS50005">
    <property type="entry name" value="TPR"/>
    <property type="match status" value="1"/>
</dbReference>
<dbReference type="InterPro" id="IPR019734">
    <property type="entry name" value="TPR_rpt"/>
</dbReference>
<protein>
    <submittedName>
        <fullName evidence="3">Uncharacterized protein</fullName>
    </submittedName>
</protein>
<evidence type="ECO:0000256" key="1">
    <source>
        <dbReference type="PROSITE-ProRule" id="PRU00339"/>
    </source>
</evidence>
<reference evidence="3 4" key="1">
    <citation type="journal article" date="2012" name="Genome Biol.">
        <title>Genome and low-iron response of an oceanic diatom adapted to chronic iron limitation.</title>
        <authorList>
            <person name="Lommer M."/>
            <person name="Specht M."/>
            <person name="Roy A.S."/>
            <person name="Kraemer L."/>
            <person name="Andreson R."/>
            <person name="Gutowska M.A."/>
            <person name="Wolf J."/>
            <person name="Bergner S.V."/>
            <person name="Schilhabel M.B."/>
            <person name="Klostermeier U.C."/>
            <person name="Beiko R.G."/>
            <person name="Rosenstiel P."/>
            <person name="Hippler M."/>
            <person name="Laroche J."/>
        </authorList>
    </citation>
    <scope>NUCLEOTIDE SEQUENCE [LARGE SCALE GENOMIC DNA]</scope>
    <source>
        <strain evidence="3 4">CCMP1005</strain>
    </source>
</reference>
<proteinExistence type="predicted"/>
<dbReference type="SUPFAM" id="SSF81901">
    <property type="entry name" value="HCP-like"/>
    <property type="match status" value="1"/>
</dbReference>
<feature type="region of interest" description="Disordered" evidence="2">
    <location>
        <begin position="537"/>
        <end position="587"/>
    </location>
</feature>
<dbReference type="InterPro" id="IPR011990">
    <property type="entry name" value="TPR-like_helical_dom_sf"/>
</dbReference>
<feature type="region of interest" description="Disordered" evidence="2">
    <location>
        <begin position="1"/>
        <end position="68"/>
    </location>
</feature>
<feature type="region of interest" description="Disordered" evidence="2">
    <location>
        <begin position="479"/>
        <end position="511"/>
    </location>
</feature>
<feature type="compositionally biased region" description="Basic and acidic residues" evidence="2">
    <location>
        <begin position="547"/>
        <end position="575"/>
    </location>
</feature>
<feature type="region of interest" description="Disordered" evidence="2">
    <location>
        <begin position="176"/>
        <end position="205"/>
    </location>
</feature>
<dbReference type="OrthoDB" id="43153at2759"/>
<dbReference type="eggNOG" id="ENOG502QU7Q">
    <property type="taxonomic scope" value="Eukaryota"/>
</dbReference>
<organism evidence="3 4">
    <name type="scientific">Thalassiosira oceanica</name>
    <name type="common">Marine diatom</name>
    <dbReference type="NCBI Taxonomy" id="159749"/>
    <lineage>
        <taxon>Eukaryota</taxon>
        <taxon>Sar</taxon>
        <taxon>Stramenopiles</taxon>
        <taxon>Ochrophyta</taxon>
        <taxon>Bacillariophyta</taxon>
        <taxon>Coscinodiscophyceae</taxon>
        <taxon>Thalassiosirophycidae</taxon>
        <taxon>Thalassiosirales</taxon>
        <taxon>Thalassiosiraceae</taxon>
        <taxon>Thalassiosira</taxon>
    </lineage>
</organism>
<evidence type="ECO:0000256" key="2">
    <source>
        <dbReference type="SAM" id="MobiDB-lite"/>
    </source>
</evidence>
<sequence>MAKTKSKNRRREGNWSSGDHESRTAKRIASLDKKRRRQQHDQAEAEDVDDGASSHCRPNPEAQHDLPLHQVRIKKKSRRTRLAKQVPDDTYKRSFLAHDNYEQIDSTKLRLATTQLQRKVDALKERLESYDPVEEEKIATQQEDDLARRMKLDAQNRQFDRQAREKAASEYSLQYAKHGVNSSTNRRKANLKRKPRPGPESWKLRGAARPAWEVYEFDTRHVNVHVKAHEEANAKARRSWNVFAHCRGRFAQGDDNDGGDEEEKRKTPQPLCREYLSLLTQLGSIHLARKNYSTARKCFLEAIELEGTGHSISITNARNQLMNMYLSTNRPSSARKLWEQLYNDPSVWIRYSAALIEYVSWNLLGEDGSTAETAEELLGQAIRGNVYLAYMLAWPETFQKALEYTEEIVENGDHPQGSVLEAIEYACSTDEDRGMGMWISTEGSLDWVRCVILRILTTNTGDAQNKSVLTNWETGLNREEEEYERLQKEVKGEGGEDNNDESQDSSDEQEPDTFMYAGMFRTAMDWLQDAGEFLKSPEFDFVNEPSTETKQKSVEDEDKLKKNCNKSKDIVDETRTSSSSDLSDDSD</sequence>
<dbReference type="OMA" id="YAGMFRT"/>